<keyword evidence="3" id="KW-0812">Transmembrane</keyword>
<dbReference type="InterPro" id="IPR015867">
    <property type="entry name" value="N-reg_PII/ATP_PRibTrfase_C"/>
</dbReference>
<name>A0A1Q2D985_9ENTE</name>
<keyword evidence="5" id="KW-0472">Membrane</keyword>
<evidence type="ECO:0000256" key="3">
    <source>
        <dbReference type="ARBA" id="ARBA00022692"/>
    </source>
</evidence>
<dbReference type="STRING" id="633807.BW732_11180"/>
<dbReference type="PIRSF" id="PIRSF006483">
    <property type="entry name" value="Membrane_protein_YitT"/>
    <property type="match status" value="1"/>
</dbReference>
<dbReference type="PANTHER" id="PTHR33545">
    <property type="entry name" value="UPF0750 MEMBRANE PROTEIN YITT-RELATED"/>
    <property type="match status" value="1"/>
</dbReference>
<keyword evidence="4" id="KW-1133">Transmembrane helix</keyword>
<comment type="subcellular location">
    <subcellularLocation>
        <location evidence="1">Cell membrane</location>
        <topology evidence="1">Multi-pass membrane protein</topology>
    </subcellularLocation>
</comment>
<keyword evidence="7" id="KW-1185">Reference proteome</keyword>
<dbReference type="KEGG" id="vpi:BW732_11180"/>
<evidence type="ECO:0000256" key="2">
    <source>
        <dbReference type="ARBA" id="ARBA00022475"/>
    </source>
</evidence>
<protein>
    <submittedName>
        <fullName evidence="6">Uncharacterized protein</fullName>
    </submittedName>
</protein>
<evidence type="ECO:0000256" key="4">
    <source>
        <dbReference type="ARBA" id="ARBA00022989"/>
    </source>
</evidence>
<evidence type="ECO:0000256" key="5">
    <source>
        <dbReference type="ARBA" id="ARBA00023136"/>
    </source>
</evidence>
<dbReference type="Pfam" id="PF10035">
    <property type="entry name" value="DUF2179"/>
    <property type="match status" value="1"/>
</dbReference>
<dbReference type="Gene3D" id="3.30.70.120">
    <property type="match status" value="1"/>
</dbReference>
<accession>A0A1Q2D985</accession>
<dbReference type="GO" id="GO:0005886">
    <property type="term" value="C:plasma membrane"/>
    <property type="evidence" value="ECO:0007669"/>
    <property type="project" value="UniProtKB-SubCell"/>
</dbReference>
<dbReference type="AlphaFoldDB" id="A0A1Q2D985"/>
<sequence length="286" mass="31508">MIFIGTSIFSVGLVNFNMANNLAEGGLTGITLIIYNLFHIKPALSTLVLNIPLLLFGIKQLGFKPIIYTLIGTISLTINLWFWQDHPLHISVHQDLLIAALLAGICTGIGSGIVYKFGGTTGGTDIIARVIEKKLGFTIGKSLLMLDVFVLLLSLTYLDLREMIYTLITVFVFSKVVDVVQGGAYSAKGVLIISDYSRDIAKTIVHDLDRGVTFLKSEGAYTSKERDVIYCVASLAELAQIKDICAERDPNAFISITDVKEVLGEGFTYHPENKIKNRRSFKLKKN</sequence>
<keyword evidence="2" id="KW-1003">Cell membrane</keyword>
<dbReference type="InterPro" id="IPR019264">
    <property type="entry name" value="DUF2179"/>
</dbReference>
<evidence type="ECO:0000313" key="6">
    <source>
        <dbReference type="EMBL" id="AQP54841.1"/>
    </source>
</evidence>
<dbReference type="Proteomes" id="UP000188246">
    <property type="component" value="Chromosome"/>
</dbReference>
<dbReference type="OrthoDB" id="1758221at2"/>
<dbReference type="InterPro" id="IPR051461">
    <property type="entry name" value="UPF0750_membrane"/>
</dbReference>
<organism evidence="6 7">
    <name type="scientific">Vagococcus penaei</name>
    <dbReference type="NCBI Taxonomy" id="633807"/>
    <lineage>
        <taxon>Bacteria</taxon>
        <taxon>Bacillati</taxon>
        <taxon>Bacillota</taxon>
        <taxon>Bacilli</taxon>
        <taxon>Lactobacillales</taxon>
        <taxon>Enterococcaceae</taxon>
        <taxon>Vagococcus</taxon>
    </lineage>
</organism>
<evidence type="ECO:0000256" key="1">
    <source>
        <dbReference type="ARBA" id="ARBA00004651"/>
    </source>
</evidence>
<dbReference type="CDD" id="cd16380">
    <property type="entry name" value="YitT_C"/>
    <property type="match status" value="1"/>
</dbReference>
<dbReference type="PANTHER" id="PTHR33545:SF10">
    <property type="entry name" value="UPF0750 MEMBRANE PROTEIN YPJC"/>
    <property type="match status" value="1"/>
</dbReference>
<gene>
    <name evidence="6" type="ORF">BW732_11180</name>
</gene>
<evidence type="ECO:0000313" key="7">
    <source>
        <dbReference type="Proteomes" id="UP000188246"/>
    </source>
</evidence>
<proteinExistence type="predicted"/>
<reference evidence="6 7" key="1">
    <citation type="journal article" date="2010" name="Int. J. Syst. Evol. Microbiol.">
        <title>Vagococcus penaei sp. nov., isolated from spoilage microbiota of cooked shrimp (Penaeus vannamei).</title>
        <authorList>
            <person name="Jaffres E."/>
            <person name="Prevost H."/>
            <person name="Rossero A."/>
            <person name="Joffraud J.J."/>
            <person name="Dousset X."/>
        </authorList>
    </citation>
    <scope>NUCLEOTIDE SEQUENCE [LARGE SCALE GENOMIC DNA]</scope>
    <source>
        <strain evidence="6 7">CD276</strain>
    </source>
</reference>
<dbReference type="InterPro" id="IPR003740">
    <property type="entry name" value="YitT"/>
</dbReference>
<dbReference type="EMBL" id="CP019609">
    <property type="protein sequence ID" value="AQP54841.1"/>
    <property type="molecule type" value="Genomic_DNA"/>
</dbReference>
<dbReference type="Pfam" id="PF02588">
    <property type="entry name" value="YitT_membrane"/>
    <property type="match status" value="1"/>
</dbReference>